<keyword evidence="2" id="KW-0175">Coiled coil</keyword>
<name>A0A251X6N1_9GAMM</name>
<feature type="domain" description="CusB-like beta-barrel" evidence="4">
    <location>
        <begin position="193"/>
        <end position="262"/>
    </location>
</feature>
<dbReference type="Proteomes" id="UP000194798">
    <property type="component" value="Unassembled WGS sequence"/>
</dbReference>
<dbReference type="EMBL" id="MSLT01000018">
    <property type="protein sequence ID" value="OUD13313.1"/>
    <property type="molecule type" value="Genomic_DNA"/>
</dbReference>
<dbReference type="Gene3D" id="1.10.287.470">
    <property type="entry name" value="Helix hairpin bin"/>
    <property type="match status" value="1"/>
</dbReference>
<protein>
    <recommendedName>
        <fullName evidence="4">CusB-like beta-barrel domain-containing protein</fullName>
    </recommendedName>
</protein>
<dbReference type="GO" id="GO:0015562">
    <property type="term" value="F:efflux transmembrane transporter activity"/>
    <property type="evidence" value="ECO:0007669"/>
    <property type="project" value="TreeGrafter"/>
</dbReference>
<gene>
    <name evidence="5" type="ORF">TPSD3_11860</name>
</gene>
<dbReference type="OrthoDB" id="5624847at2"/>
<evidence type="ECO:0000313" key="6">
    <source>
        <dbReference type="Proteomes" id="UP000194798"/>
    </source>
</evidence>
<comment type="similarity">
    <text evidence="1">Belongs to the membrane fusion protein (MFP) (TC 8.A.1) family.</text>
</comment>
<dbReference type="PANTHER" id="PTHR30469:SF15">
    <property type="entry name" value="HLYD FAMILY OF SECRETION PROTEINS"/>
    <property type="match status" value="1"/>
</dbReference>
<feature type="chain" id="PRO_5012919650" description="CusB-like beta-barrel domain-containing protein" evidence="3">
    <location>
        <begin position="20"/>
        <end position="264"/>
    </location>
</feature>
<dbReference type="SUPFAM" id="SSF111369">
    <property type="entry name" value="HlyD-like secretion proteins"/>
    <property type="match status" value="1"/>
</dbReference>
<feature type="coiled-coil region" evidence="2">
    <location>
        <begin position="115"/>
        <end position="149"/>
    </location>
</feature>
<keyword evidence="3" id="KW-0732">Signal</keyword>
<organism evidence="5 6">
    <name type="scientific">Thioflexithrix psekupsensis</name>
    <dbReference type="NCBI Taxonomy" id="1570016"/>
    <lineage>
        <taxon>Bacteria</taxon>
        <taxon>Pseudomonadati</taxon>
        <taxon>Pseudomonadota</taxon>
        <taxon>Gammaproteobacteria</taxon>
        <taxon>Thiotrichales</taxon>
        <taxon>Thioflexithrix</taxon>
    </lineage>
</organism>
<dbReference type="RefSeq" id="WP_086488765.1">
    <property type="nucleotide sequence ID" value="NZ_MSLT01000018.1"/>
</dbReference>
<dbReference type="PANTHER" id="PTHR30469">
    <property type="entry name" value="MULTIDRUG RESISTANCE PROTEIN MDTA"/>
    <property type="match status" value="1"/>
</dbReference>
<comment type="caution">
    <text evidence="5">The sequence shown here is derived from an EMBL/GenBank/DDBJ whole genome shotgun (WGS) entry which is preliminary data.</text>
</comment>
<dbReference type="Gene3D" id="2.40.50.100">
    <property type="match status" value="1"/>
</dbReference>
<evidence type="ECO:0000256" key="1">
    <source>
        <dbReference type="ARBA" id="ARBA00009477"/>
    </source>
</evidence>
<dbReference type="Gene3D" id="2.40.30.170">
    <property type="match status" value="1"/>
</dbReference>
<evidence type="ECO:0000313" key="5">
    <source>
        <dbReference type="EMBL" id="OUD13313.1"/>
    </source>
</evidence>
<reference evidence="5 6" key="1">
    <citation type="submission" date="2016-12" db="EMBL/GenBank/DDBJ databases">
        <title>Thioflexothrix psekupsii D3 genome sequencing and assembly.</title>
        <authorList>
            <person name="Fomenkov A."/>
            <person name="Vincze T."/>
            <person name="Grabovich M."/>
            <person name="Anton B.P."/>
            <person name="Dubinina G."/>
            <person name="Orlova M."/>
            <person name="Belousova E."/>
            <person name="Roberts R.J."/>
        </authorList>
    </citation>
    <scope>NUCLEOTIDE SEQUENCE [LARGE SCALE GENOMIC DNA]</scope>
    <source>
        <strain evidence="5">D3</strain>
    </source>
</reference>
<proteinExistence type="inferred from homology"/>
<evidence type="ECO:0000259" key="4">
    <source>
        <dbReference type="Pfam" id="PF25954"/>
    </source>
</evidence>
<dbReference type="GO" id="GO:1990281">
    <property type="term" value="C:efflux pump complex"/>
    <property type="evidence" value="ECO:0007669"/>
    <property type="project" value="TreeGrafter"/>
</dbReference>
<keyword evidence="6" id="KW-1185">Reference proteome</keyword>
<dbReference type="Pfam" id="PF25954">
    <property type="entry name" value="Beta-barrel_RND_2"/>
    <property type="match status" value="1"/>
</dbReference>
<evidence type="ECO:0000256" key="2">
    <source>
        <dbReference type="SAM" id="Coils"/>
    </source>
</evidence>
<feature type="signal peptide" evidence="3">
    <location>
        <begin position="1"/>
        <end position="19"/>
    </location>
</feature>
<dbReference type="InterPro" id="IPR006143">
    <property type="entry name" value="RND_pump_MFP"/>
</dbReference>
<dbReference type="InterPro" id="IPR058792">
    <property type="entry name" value="Beta-barrel_RND_2"/>
</dbReference>
<dbReference type="AlphaFoldDB" id="A0A251X6N1"/>
<evidence type="ECO:0000256" key="3">
    <source>
        <dbReference type="SAM" id="SignalP"/>
    </source>
</evidence>
<dbReference type="NCBIfam" id="TIGR01730">
    <property type="entry name" value="RND_mfp"/>
    <property type="match status" value="1"/>
</dbReference>
<accession>A0A251X6N1</accession>
<sequence>MIKWALWIALLLWVNGLNAASYSGFTEPNREIALAAPEMDILASLNVQEGAQVKQGDVVASLDNRVLEAALEVAKARKNAAGRLKAAQTIAKLHQERLDRLTPLLAKGHAQAHEISEARIALESAQAEVQAARDAIQESSLEYNRLRAQIERRRLRSPFNGMVTQIIRQPAEWVGGQQADIMRIASVDPLRVTLHLPTAAALALKKDQMVKVHFPGLDFASQSAKVTFIAPITDASSDTVKIHVQFPNPKYSIRSGVKCTVEID</sequence>